<feature type="compositionally biased region" description="Low complexity" evidence="1">
    <location>
        <begin position="7"/>
        <end position="25"/>
    </location>
</feature>
<feature type="region of interest" description="Disordered" evidence="1">
    <location>
        <begin position="52"/>
        <end position="76"/>
    </location>
</feature>
<evidence type="ECO:0000313" key="4">
    <source>
        <dbReference type="EMBL" id="NYI08131.1"/>
    </source>
</evidence>
<keyword evidence="5" id="KW-1185">Reference proteome</keyword>
<comment type="caution">
    <text evidence="4">The sequence shown here is derived from an EMBL/GenBank/DDBJ whole genome shotgun (WGS) entry which is preliminary data.</text>
</comment>
<dbReference type="InterPro" id="IPR004352">
    <property type="entry name" value="GH114_TIM-barrel"/>
</dbReference>
<keyword evidence="2" id="KW-1133">Transmembrane helix</keyword>
<dbReference type="InterPro" id="IPR013785">
    <property type="entry name" value="Aldolase_TIM"/>
</dbReference>
<keyword evidence="2" id="KW-0812">Transmembrane</keyword>
<dbReference type="Pfam" id="PF03537">
    <property type="entry name" value="Glyco_hydro_114"/>
    <property type="match status" value="1"/>
</dbReference>
<feature type="domain" description="Glycoside-hydrolase family GH114 TIM-barrel" evidence="3">
    <location>
        <begin position="85"/>
        <end position="303"/>
    </location>
</feature>
<dbReference type="RefSeq" id="WP_376774061.1">
    <property type="nucleotide sequence ID" value="NZ_JACBZD010000002.1"/>
</dbReference>
<accession>A0A853AC31</accession>
<feature type="region of interest" description="Disordered" evidence="1">
    <location>
        <begin position="1"/>
        <end position="25"/>
    </location>
</feature>
<keyword evidence="2" id="KW-0472">Membrane</keyword>
<dbReference type="EMBL" id="JACBZD010000002">
    <property type="protein sequence ID" value="NYI08131.1"/>
    <property type="molecule type" value="Genomic_DNA"/>
</dbReference>
<dbReference type="PANTHER" id="PTHR35273:SF2">
    <property type="entry name" value="ALPHA-GALACTOSIDASE"/>
    <property type="match status" value="1"/>
</dbReference>
<sequence>MRTAASRTRNAAGGPAAGGPRRPVAPRTPAGIGLLVGPLIALALLAACTGGSPEPPEAGRSPGAGESSGAGRPSEGWWRPTAGLSWQWQLSGELDLSVEADVYDVDLHETSAEQVAALHGRGRRVIAYLNAGAWEEFRPDADAFPAEVLGEPNGWPGERWLDIRRVDVLEPIMAARMDLAVAKGFDAVEPDLLEGYTEHTGFPLTAEDQLAYNRLIARLAHERGLAVGLKNDLPQVPELVGEFDFAVNEECAEFAECDLLRPFLDAGKPVFHAEYAVPAAEFCATSRRLGLSSLHKRLELDAWRETCSGPPLSGDELE</sequence>
<feature type="transmembrane region" description="Helical" evidence="2">
    <location>
        <begin position="30"/>
        <end position="47"/>
    </location>
</feature>
<gene>
    <name evidence="4" type="ORF">FHU37_005160</name>
</gene>
<evidence type="ECO:0000313" key="5">
    <source>
        <dbReference type="Proteomes" id="UP000567795"/>
    </source>
</evidence>
<dbReference type="InterPro" id="IPR017853">
    <property type="entry name" value="GH"/>
</dbReference>
<reference evidence="4 5" key="1">
    <citation type="submission" date="2020-07" db="EMBL/GenBank/DDBJ databases">
        <title>Sequencing the genomes of 1000 actinobacteria strains.</title>
        <authorList>
            <person name="Klenk H.-P."/>
        </authorList>
    </citation>
    <scope>NUCLEOTIDE SEQUENCE [LARGE SCALE GENOMIC DNA]</scope>
    <source>
        <strain evidence="4 5">DSM 42178</strain>
    </source>
</reference>
<dbReference type="Gene3D" id="3.20.20.70">
    <property type="entry name" value="Aldolase class I"/>
    <property type="match status" value="1"/>
</dbReference>
<name>A0A853AC31_9ACTN</name>
<evidence type="ECO:0000256" key="2">
    <source>
        <dbReference type="SAM" id="Phobius"/>
    </source>
</evidence>
<protein>
    <recommendedName>
        <fullName evidence="3">Glycoside-hydrolase family GH114 TIM-barrel domain-containing protein</fullName>
    </recommendedName>
</protein>
<proteinExistence type="predicted"/>
<dbReference type="AlphaFoldDB" id="A0A853AC31"/>
<evidence type="ECO:0000256" key="1">
    <source>
        <dbReference type="SAM" id="MobiDB-lite"/>
    </source>
</evidence>
<dbReference type="Proteomes" id="UP000567795">
    <property type="component" value="Unassembled WGS sequence"/>
</dbReference>
<organism evidence="4 5">
    <name type="scientific">Allostreptomyces psammosilenae</name>
    <dbReference type="NCBI Taxonomy" id="1892865"/>
    <lineage>
        <taxon>Bacteria</taxon>
        <taxon>Bacillati</taxon>
        <taxon>Actinomycetota</taxon>
        <taxon>Actinomycetes</taxon>
        <taxon>Kitasatosporales</taxon>
        <taxon>Streptomycetaceae</taxon>
        <taxon>Allostreptomyces</taxon>
    </lineage>
</organism>
<dbReference type="PANTHER" id="PTHR35273">
    <property type="entry name" value="ALPHA-1,4 POLYGALACTOSAMINIDASE, PUTATIVE (AFU_ORTHOLOGUE AFUA_3G07890)-RELATED"/>
    <property type="match status" value="1"/>
</dbReference>
<evidence type="ECO:0000259" key="3">
    <source>
        <dbReference type="Pfam" id="PF03537"/>
    </source>
</evidence>
<dbReference type="SUPFAM" id="SSF51445">
    <property type="entry name" value="(Trans)glycosidases"/>
    <property type="match status" value="1"/>
</dbReference>